<sequence>MRDPNELKNLMRAFALLFGALLLCASATQAQAGVFDRSPRFSDINSGTYQAGDRRFSLDRYQNAFLMRFAGQPEIFVLYANYGAMGNRVLQYDSGAIAIQVTGWGGMTLYTDDHPEGLPTSRVGDSSAPVLPAISMQQMQSAADDETSHLGYVRGIKISFFADQNAVAENAVRALAFDTMENAARGIDRFTANPAARGAFGQRISSVRIALSDRPYIKIENRVLVVTFNPRTGYFGRASSNAISTALGKLFGIPSN</sequence>
<organism evidence="2 3">
    <name type="scientific">Rhizomicrobium electricum</name>
    <dbReference type="NCBI Taxonomy" id="480070"/>
    <lineage>
        <taxon>Bacteria</taxon>
        <taxon>Pseudomonadati</taxon>
        <taxon>Pseudomonadota</taxon>
        <taxon>Alphaproteobacteria</taxon>
        <taxon>Micropepsales</taxon>
        <taxon>Micropepsaceae</taxon>
        <taxon>Rhizomicrobium</taxon>
    </lineage>
</organism>
<evidence type="ECO:0000313" key="3">
    <source>
        <dbReference type="Proteomes" id="UP001499951"/>
    </source>
</evidence>
<accession>A0ABN1EY99</accession>
<dbReference type="InterPro" id="IPR032591">
    <property type="entry name" value="DUF4908"/>
</dbReference>
<name>A0ABN1EY99_9PROT</name>
<comment type="caution">
    <text evidence="2">The sequence shown here is derived from an EMBL/GenBank/DDBJ whole genome shotgun (WGS) entry which is preliminary data.</text>
</comment>
<evidence type="ECO:0000313" key="2">
    <source>
        <dbReference type="EMBL" id="GAA0576822.1"/>
    </source>
</evidence>
<feature type="signal peptide" evidence="1">
    <location>
        <begin position="1"/>
        <end position="32"/>
    </location>
</feature>
<evidence type="ECO:0008006" key="4">
    <source>
        <dbReference type="Google" id="ProtNLM"/>
    </source>
</evidence>
<dbReference type="Proteomes" id="UP001499951">
    <property type="component" value="Unassembled WGS sequence"/>
</dbReference>
<dbReference type="Pfam" id="PF16252">
    <property type="entry name" value="DUF4908"/>
    <property type="match status" value="1"/>
</dbReference>
<proteinExistence type="predicted"/>
<keyword evidence="3" id="KW-1185">Reference proteome</keyword>
<feature type="chain" id="PRO_5046571150" description="DUF4908 domain-containing protein" evidence="1">
    <location>
        <begin position="33"/>
        <end position="256"/>
    </location>
</feature>
<reference evidence="2 3" key="1">
    <citation type="journal article" date="2019" name="Int. J. Syst. Evol. Microbiol.">
        <title>The Global Catalogue of Microorganisms (GCM) 10K type strain sequencing project: providing services to taxonomists for standard genome sequencing and annotation.</title>
        <authorList>
            <consortium name="The Broad Institute Genomics Platform"/>
            <consortium name="The Broad Institute Genome Sequencing Center for Infectious Disease"/>
            <person name="Wu L."/>
            <person name="Ma J."/>
        </authorList>
    </citation>
    <scope>NUCLEOTIDE SEQUENCE [LARGE SCALE GENOMIC DNA]</scope>
    <source>
        <strain evidence="2 3">JCM 15089</strain>
    </source>
</reference>
<protein>
    <recommendedName>
        <fullName evidence="4">DUF4908 domain-containing protein</fullName>
    </recommendedName>
</protein>
<dbReference type="EMBL" id="BAAADD010000007">
    <property type="protein sequence ID" value="GAA0576822.1"/>
    <property type="molecule type" value="Genomic_DNA"/>
</dbReference>
<gene>
    <name evidence="2" type="ORF">GCM10008942_27120</name>
</gene>
<evidence type="ECO:0000256" key="1">
    <source>
        <dbReference type="SAM" id="SignalP"/>
    </source>
</evidence>
<keyword evidence="1" id="KW-0732">Signal</keyword>